<dbReference type="AlphaFoldDB" id="A0A151IZG5"/>
<sequence length="272" mass="31499">SFAMAVPMFVDLQRFIVWKEIYNVKEVAMLRKGAILSLSHYIFTCPMSWSFLTKSEKYCASWLSAYYHGLQWEHGTIPYSMVKRLITMAVIGAEECDDNKALVYVKGREKREWLADIFDSDNLIIETLDADYKDIDSLHNLDVINTMRCGKHIKNCALQNVFKIHNWRAPVHRAGRILGRKYALTRTGYKFLEIGINVGPPSYVEIAIGDNRGNELILSIETWKGLYEQHWNIQNCLQNHCKGNSITVGPLTVRFSRLKMLKLYAWNHPTYV</sequence>
<evidence type="ECO:0000313" key="2">
    <source>
        <dbReference type="Proteomes" id="UP000078492"/>
    </source>
</evidence>
<dbReference type="EMBL" id="KQ980709">
    <property type="protein sequence ID" value="KYN14453.1"/>
    <property type="molecule type" value="Genomic_DNA"/>
</dbReference>
<accession>A0A151IZG5</accession>
<evidence type="ECO:0000313" key="1">
    <source>
        <dbReference type="EMBL" id="KYN14453.1"/>
    </source>
</evidence>
<feature type="non-terminal residue" evidence="1">
    <location>
        <position position="1"/>
    </location>
</feature>
<gene>
    <name evidence="1" type="ORF">ALC57_13340</name>
</gene>
<name>A0A151IZG5_9HYME</name>
<organism evidence="1 2">
    <name type="scientific">Trachymyrmex cornetzi</name>
    <dbReference type="NCBI Taxonomy" id="471704"/>
    <lineage>
        <taxon>Eukaryota</taxon>
        <taxon>Metazoa</taxon>
        <taxon>Ecdysozoa</taxon>
        <taxon>Arthropoda</taxon>
        <taxon>Hexapoda</taxon>
        <taxon>Insecta</taxon>
        <taxon>Pterygota</taxon>
        <taxon>Neoptera</taxon>
        <taxon>Endopterygota</taxon>
        <taxon>Hymenoptera</taxon>
        <taxon>Apocrita</taxon>
        <taxon>Aculeata</taxon>
        <taxon>Formicoidea</taxon>
        <taxon>Formicidae</taxon>
        <taxon>Myrmicinae</taxon>
        <taxon>Trachymyrmex</taxon>
    </lineage>
</organism>
<proteinExistence type="predicted"/>
<dbReference type="Proteomes" id="UP000078492">
    <property type="component" value="Unassembled WGS sequence"/>
</dbReference>
<keyword evidence="2" id="KW-1185">Reference proteome</keyword>
<protein>
    <submittedName>
        <fullName evidence="1">Uncharacterized protein</fullName>
    </submittedName>
</protein>
<reference evidence="1 2" key="1">
    <citation type="submission" date="2015-09" db="EMBL/GenBank/DDBJ databases">
        <title>Trachymyrmex cornetzi WGS genome.</title>
        <authorList>
            <person name="Nygaard S."/>
            <person name="Hu H."/>
            <person name="Boomsma J."/>
            <person name="Zhang G."/>
        </authorList>
    </citation>
    <scope>NUCLEOTIDE SEQUENCE [LARGE SCALE GENOMIC DNA]</scope>
    <source>
        <strain evidence="1">Tcor2-1</strain>
        <tissue evidence="1">Whole body</tissue>
    </source>
</reference>
<dbReference type="STRING" id="471704.A0A151IZG5"/>